<dbReference type="InterPro" id="IPR001509">
    <property type="entry name" value="Epimerase_deHydtase"/>
</dbReference>
<dbReference type="SUPFAM" id="SSF51735">
    <property type="entry name" value="NAD(P)-binding Rossmann-fold domains"/>
    <property type="match status" value="1"/>
</dbReference>
<accession>A0AA40EHL0</accession>
<dbReference type="EMBL" id="JAUKUD010000007">
    <property type="protein sequence ID" value="KAK0738411.1"/>
    <property type="molecule type" value="Genomic_DNA"/>
</dbReference>
<dbReference type="PANTHER" id="PTHR12126:SF16">
    <property type="entry name" value="MIOREX COMPLEX COMPONENT 2"/>
    <property type="match status" value="1"/>
</dbReference>
<dbReference type="GO" id="GO:0044877">
    <property type="term" value="F:protein-containing complex binding"/>
    <property type="evidence" value="ECO:0007669"/>
    <property type="project" value="TreeGrafter"/>
</dbReference>
<evidence type="ECO:0000313" key="3">
    <source>
        <dbReference type="EMBL" id="KAK0738411.1"/>
    </source>
</evidence>
<dbReference type="InterPro" id="IPR036291">
    <property type="entry name" value="NAD(P)-bd_dom_sf"/>
</dbReference>
<sequence length="290" mass="31167">MSAAKRLVVCGGNGFLGSRICKAAVNRGWDVTSISRSGEPQWQHVTSSPSPPSWAHRVSWERADIFRPAEYVSLLQSADYVVHTMGILLEADYKGVLSGRESPLAGLQKAFSAAQGRSANPLAPRREGEELRPPTSAGTLTYEMMNRDSAILLAKEAERAKVGTFGYVSAAAGAPVLPSRYITTKREAEQVIADEFPRMRSVFFRPPMLYDSSRPLTIPLAAMTAAGSLFNGVTGGFLGGFLGSAGVKPLKVDLVADAVVEGLADENVRGPVEVPQLEDLASKSWRKTML</sequence>
<dbReference type="Pfam" id="PF01370">
    <property type="entry name" value="Epimerase"/>
    <property type="match status" value="1"/>
</dbReference>
<name>A0AA40EHL0_9PEZI</name>
<feature type="domain" description="NAD-dependent epimerase/dehydratase" evidence="2">
    <location>
        <begin position="8"/>
        <end position="84"/>
    </location>
</feature>
<dbReference type="AlphaFoldDB" id="A0AA40EHL0"/>
<feature type="region of interest" description="Disordered" evidence="1">
    <location>
        <begin position="115"/>
        <end position="137"/>
    </location>
</feature>
<evidence type="ECO:0000259" key="2">
    <source>
        <dbReference type="Pfam" id="PF01370"/>
    </source>
</evidence>
<dbReference type="Proteomes" id="UP001172155">
    <property type="component" value="Unassembled WGS sequence"/>
</dbReference>
<keyword evidence="4" id="KW-1185">Reference proteome</keyword>
<dbReference type="InterPro" id="IPR051207">
    <property type="entry name" value="ComplexI_NDUFA9_subunit"/>
</dbReference>
<proteinExistence type="predicted"/>
<comment type="caution">
    <text evidence="3">The sequence shown here is derived from an EMBL/GenBank/DDBJ whole genome shotgun (WGS) entry which is preliminary data.</text>
</comment>
<dbReference type="GO" id="GO:0005739">
    <property type="term" value="C:mitochondrion"/>
    <property type="evidence" value="ECO:0007669"/>
    <property type="project" value="TreeGrafter"/>
</dbReference>
<evidence type="ECO:0000313" key="4">
    <source>
        <dbReference type="Proteomes" id="UP001172155"/>
    </source>
</evidence>
<protein>
    <recommendedName>
        <fullName evidence="2">NAD-dependent epimerase/dehydratase domain-containing protein</fullName>
    </recommendedName>
</protein>
<gene>
    <name evidence="3" type="ORF">B0T18DRAFT_441146</name>
</gene>
<dbReference type="Gene3D" id="3.40.50.720">
    <property type="entry name" value="NAD(P)-binding Rossmann-like Domain"/>
    <property type="match status" value="1"/>
</dbReference>
<organism evidence="3 4">
    <name type="scientific">Schizothecium vesticola</name>
    <dbReference type="NCBI Taxonomy" id="314040"/>
    <lineage>
        <taxon>Eukaryota</taxon>
        <taxon>Fungi</taxon>
        <taxon>Dikarya</taxon>
        <taxon>Ascomycota</taxon>
        <taxon>Pezizomycotina</taxon>
        <taxon>Sordariomycetes</taxon>
        <taxon>Sordariomycetidae</taxon>
        <taxon>Sordariales</taxon>
        <taxon>Schizotheciaceae</taxon>
        <taxon>Schizothecium</taxon>
    </lineage>
</organism>
<dbReference type="PANTHER" id="PTHR12126">
    <property type="entry name" value="NADH-UBIQUINONE OXIDOREDUCTASE 39 KDA SUBUNIT-RELATED"/>
    <property type="match status" value="1"/>
</dbReference>
<evidence type="ECO:0000256" key="1">
    <source>
        <dbReference type="SAM" id="MobiDB-lite"/>
    </source>
</evidence>
<reference evidence="3" key="1">
    <citation type="submission" date="2023-06" db="EMBL/GenBank/DDBJ databases">
        <title>Genome-scale phylogeny and comparative genomics of the fungal order Sordariales.</title>
        <authorList>
            <consortium name="Lawrence Berkeley National Laboratory"/>
            <person name="Hensen N."/>
            <person name="Bonometti L."/>
            <person name="Westerberg I."/>
            <person name="Brannstrom I.O."/>
            <person name="Guillou S."/>
            <person name="Cros-Aarteil S."/>
            <person name="Calhoun S."/>
            <person name="Haridas S."/>
            <person name="Kuo A."/>
            <person name="Mondo S."/>
            <person name="Pangilinan J."/>
            <person name="Riley R."/>
            <person name="LaButti K."/>
            <person name="Andreopoulos B."/>
            <person name="Lipzen A."/>
            <person name="Chen C."/>
            <person name="Yanf M."/>
            <person name="Daum C."/>
            <person name="Ng V."/>
            <person name="Clum A."/>
            <person name="Steindorff A."/>
            <person name="Ohm R."/>
            <person name="Martin F."/>
            <person name="Silar P."/>
            <person name="Natvig D."/>
            <person name="Lalanne C."/>
            <person name="Gautier V."/>
            <person name="Ament-velasquez S.L."/>
            <person name="Kruys A."/>
            <person name="Hutchinson M.I."/>
            <person name="Powell A.J."/>
            <person name="Barry K."/>
            <person name="Miller A.N."/>
            <person name="Grigoriev I.V."/>
            <person name="Debuchy R."/>
            <person name="Gladieux P."/>
            <person name="Thoren M.H."/>
            <person name="Johannesson H."/>
        </authorList>
    </citation>
    <scope>NUCLEOTIDE SEQUENCE</scope>
    <source>
        <strain evidence="3">SMH3187-1</strain>
    </source>
</reference>